<evidence type="ECO:0000259" key="4">
    <source>
        <dbReference type="Pfam" id="PF13622"/>
    </source>
</evidence>
<accession>A0ABV3VII0</accession>
<sequence length="335" mass="36327">MACRDHRASGRPAYAAVSARNDDPHVAASSFARCSTNSKLFIVLVTRGSRVGMLVTLADVLNLFELAALGGDTFEGAQPDPPNHHIVGGQIAAQALMAASRTAQGRRPHSLHVYFLRRGDARWPVRFEVTGLHDGGTFSARRIAATQGGEVLMEGLASFTAGVHSAGYQRTMPAAPPPESLMPIEQQLAPYAEEFGGFWIEERPFDVRYLDPPPRIAMDSEEPSGPVSRIWLRARGAVPADPVVNSCVLTLQSALTPVEATLGPMRKSQYDISALLDHTVWFHRPADFSDWLFYEQTSTTGVAGRALATGAIYNRAGDLVCTAAQEIYFPPPRES</sequence>
<name>A0ABV3VII0_9MYCO</name>
<reference evidence="5 6" key="1">
    <citation type="submission" date="2024-04" db="EMBL/GenBank/DDBJ databases">
        <title>Genomic Markers of Mycobacteria.</title>
        <authorList>
            <person name="Soliman M.S."/>
            <person name="Elkholy A."/>
            <person name="Soliman N.S."/>
            <person name="Abbas A."/>
            <person name="Khayrat S."/>
            <person name="Shawky S."/>
        </authorList>
    </citation>
    <scope>NUCLEOTIDE SEQUENCE [LARGE SCALE GENOMIC DNA]</scope>
    <source>
        <strain evidence="5 6">Egy-CU-AM5</strain>
    </source>
</reference>
<comment type="caution">
    <text evidence="5">The sequence shown here is derived from an EMBL/GenBank/DDBJ whole genome shotgun (WGS) entry which is preliminary data.</text>
</comment>
<dbReference type="InterPro" id="IPR029069">
    <property type="entry name" value="HotDog_dom_sf"/>
</dbReference>
<dbReference type="EMBL" id="JBDLOU010000034">
    <property type="protein sequence ID" value="MEX3739932.1"/>
    <property type="molecule type" value="Genomic_DNA"/>
</dbReference>
<keyword evidence="6" id="KW-1185">Reference proteome</keyword>
<dbReference type="Proteomes" id="UP001558474">
    <property type="component" value="Unassembled WGS sequence"/>
</dbReference>
<dbReference type="InterPro" id="IPR049449">
    <property type="entry name" value="TesB_ACOT8-like_N"/>
</dbReference>
<organism evidence="5 6">
    <name type="scientific">Mycolicibacterium porcinum</name>
    <dbReference type="NCBI Taxonomy" id="39693"/>
    <lineage>
        <taxon>Bacteria</taxon>
        <taxon>Bacillati</taxon>
        <taxon>Actinomycetota</taxon>
        <taxon>Actinomycetes</taxon>
        <taxon>Mycobacteriales</taxon>
        <taxon>Mycobacteriaceae</taxon>
        <taxon>Mycolicibacterium</taxon>
    </lineage>
</organism>
<dbReference type="InterPro" id="IPR025652">
    <property type="entry name" value="TesB_C"/>
</dbReference>
<evidence type="ECO:0000259" key="3">
    <source>
        <dbReference type="Pfam" id="PF02551"/>
    </source>
</evidence>
<dbReference type="PANTHER" id="PTHR11066">
    <property type="entry name" value="ACYL-COA THIOESTERASE"/>
    <property type="match status" value="1"/>
</dbReference>
<dbReference type="SUPFAM" id="SSF54637">
    <property type="entry name" value="Thioesterase/thiol ester dehydrase-isomerase"/>
    <property type="match status" value="2"/>
</dbReference>
<evidence type="ECO:0000313" key="6">
    <source>
        <dbReference type="Proteomes" id="UP001558474"/>
    </source>
</evidence>
<feature type="domain" description="Acyl-CoA thioesterase 2 C-terminal" evidence="3">
    <location>
        <begin position="229"/>
        <end position="326"/>
    </location>
</feature>
<evidence type="ECO:0000313" key="5">
    <source>
        <dbReference type="EMBL" id="MEX3739932.1"/>
    </source>
</evidence>
<keyword evidence="2" id="KW-0378">Hydrolase</keyword>
<evidence type="ECO:0000256" key="1">
    <source>
        <dbReference type="ARBA" id="ARBA00006538"/>
    </source>
</evidence>
<proteinExistence type="inferred from homology"/>
<dbReference type="CDD" id="cd03445">
    <property type="entry name" value="Thioesterase_II_repeat2"/>
    <property type="match status" value="1"/>
</dbReference>
<dbReference type="RefSeq" id="WP_368573377.1">
    <property type="nucleotide sequence ID" value="NZ_JBDLOU010000034.1"/>
</dbReference>
<dbReference type="Pfam" id="PF13622">
    <property type="entry name" value="4HBT_3"/>
    <property type="match status" value="1"/>
</dbReference>
<dbReference type="CDD" id="cd03444">
    <property type="entry name" value="Thioesterase_II_repeat1"/>
    <property type="match status" value="1"/>
</dbReference>
<dbReference type="Pfam" id="PF02551">
    <property type="entry name" value="Acyl_CoA_thio"/>
    <property type="match status" value="1"/>
</dbReference>
<dbReference type="Gene3D" id="2.40.160.210">
    <property type="entry name" value="Acyl-CoA thioesterase, double hotdog domain"/>
    <property type="match status" value="1"/>
</dbReference>
<gene>
    <name evidence="5" type="ORF">ABFW12_17035</name>
</gene>
<protein>
    <submittedName>
        <fullName evidence="5">Acyl-CoA thioesterase domain-containing protein</fullName>
    </submittedName>
</protein>
<dbReference type="InterPro" id="IPR003703">
    <property type="entry name" value="Acyl_CoA_thio"/>
</dbReference>
<dbReference type="InterPro" id="IPR042171">
    <property type="entry name" value="Acyl-CoA_hotdog"/>
</dbReference>
<evidence type="ECO:0000256" key="2">
    <source>
        <dbReference type="ARBA" id="ARBA00022801"/>
    </source>
</evidence>
<comment type="similarity">
    <text evidence="1">Belongs to the C/M/P thioester hydrolase family.</text>
</comment>
<dbReference type="PANTHER" id="PTHR11066:SF34">
    <property type="entry name" value="ACYL-COENZYME A THIOESTERASE 8"/>
    <property type="match status" value="1"/>
</dbReference>
<feature type="domain" description="Acyl-CoA thioesterase-like N-terminal HotDog" evidence="4">
    <location>
        <begin position="85"/>
        <end position="160"/>
    </location>
</feature>